<dbReference type="PANTHER" id="PTHR23051:SF0">
    <property type="entry name" value="SOLUTE CARRIER FAMILY 35 MEMBER F5"/>
    <property type="match status" value="1"/>
</dbReference>
<sequence>MGSIGDAQGATRYTIGILALLSVVCIWVSSSFLMNNIFAGQKYNKPFFVTYVNTASFSLYLLGPLYRHCRRVCSGTSRSNGKSVLTETTTTATDVPTGGIDSLLEQGSTGTPSIAENDKPLTHWEIAQLSLSFCILWFAANWATNASLAYTTVASSTILASMSGFFTLAIGSFLKIEAFSPVKLIAVSGSLLGVALVSEYDRGSPSMEPSAPKAPLFGDILALLSALFYGCYTVLLKVKIQNESRVNFSLFFGFVGLFNILLLWPIFGILHWTGAEPFELPHDTRIIWMIGINAFVGTFVSDYLWLLSMLMTSPLVVTLGLSMTIPLALLGDIIGYGRVLGVGYWIGAGLVLAGFFGVNGAVLSERTSEAVVEQDDDDAGVAYPRQDPPTHHNKTPPAEKKPRGTMQTEPPPYSRRRPSGPPSPTSPTSPLTNSPHRSSSTASTASSTKLALPDDYNPLQYPPPSRVRVGVRPDIGDASDLDADEDEPEPEEQEPELAHQSDFPDTIGAFHTSGKSKVQNIQGVLPHQQTQPGSQGGSKPVTTYKLRMPIQPKEFTKGVRLALQGCFIALTNPDFRNGRLYKTLFRLLLFTLVAHLVTQILFFLPVAAIGSLMRVLSLAMDTDTSESQRGLEIFSNKAHELMSSIPLLGLLFLRYMYPQPLDDIFVDGLIYSDHLLMQEHEHAKAEQARNPVAVDPNSPSIYVMDHRGLFAPALLAYPYKVHHWSEMWRYVRRSWKRLKWALLFLVLSWLPIIGPLAFPVASFLSTIQSIGSKPLAIVFGAGSFFLPRSVSIFALKGFFGCRALTRELLDPYFIRIGMSHYQKRKWFNYRKSVLLGFGVVFYVGCSIPIIGVAIYGLAQASSAFVLQSLADPPPPPVLKPKTSSPKIPKRQDSRSKQE</sequence>
<evidence type="ECO:0000256" key="5">
    <source>
        <dbReference type="SAM" id="MobiDB-lite"/>
    </source>
</evidence>
<accession>A0A9P7XT74</accession>
<feature type="transmembrane region" description="Helical" evidence="6">
    <location>
        <begin position="342"/>
        <end position="363"/>
    </location>
</feature>
<evidence type="ECO:0000256" key="2">
    <source>
        <dbReference type="ARBA" id="ARBA00022692"/>
    </source>
</evidence>
<evidence type="ECO:0000256" key="1">
    <source>
        <dbReference type="ARBA" id="ARBA00004141"/>
    </source>
</evidence>
<comment type="subcellular location">
    <subcellularLocation>
        <location evidence="1">Membrane</location>
        <topology evidence="1">Multi-pass membrane protein</topology>
    </subcellularLocation>
</comment>
<feature type="compositionally biased region" description="Acidic residues" evidence="5">
    <location>
        <begin position="477"/>
        <end position="495"/>
    </location>
</feature>
<evidence type="ECO:0000313" key="7">
    <source>
        <dbReference type="EMBL" id="KAG9066217.1"/>
    </source>
</evidence>
<keyword evidence="8" id="KW-1185">Reference proteome</keyword>
<feature type="transmembrane region" description="Helical" evidence="6">
    <location>
        <begin position="46"/>
        <end position="66"/>
    </location>
</feature>
<dbReference type="OrthoDB" id="10041630at2759"/>
<feature type="transmembrane region" description="Helical" evidence="6">
    <location>
        <begin position="641"/>
        <end position="657"/>
    </location>
</feature>
<feature type="transmembrane region" description="Helical" evidence="6">
    <location>
        <begin position="220"/>
        <end position="238"/>
    </location>
</feature>
<evidence type="ECO:0008006" key="9">
    <source>
        <dbReference type="Google" id="ProtNLM"/>
    </source>
</evidence>
<feature type="transmembrane region" description="Helical" evidence="6">
    <location>
        <begin position="286"/>
        <end position="307"/>
    </location>
</feature>
<feature type="region of interest" description="Disordered" evidence="5">
    <location>
        <begin position="369"/>
        <end position="502"/>
    </location>
</feature>
<name>A0A9P7XT74_9FUNG</name>
<reference evidence="7" key="1">
    <citation type="submission" date="2021-06" db="EMBL/GenBank/DDBJ databases">
        <title>Genome Sequence of Mortierella hyaline Strain SCG-10, a Cold-Adapted, Nitrate-Reducing Fungus Isolated from Soil in Minnesota, USA.</title>
        <authorList>
            <person name="Aldossari N."/>
        </authorList>
    </citation>
    <scope>NUCLEOTIDE SEQUENCE</scope>
    <source>
        <strain evidence="7">SCG-10</strain>
    </source>
</reference>
<feature type="transmembrane region" description="Helical" evidence="6">
    <location>
        <begin position="776"/>
        <end position="799"/>
    </location>
</feature>
<feature type="transmembrane region" description="Helical" evidence="6">
    <location>
        <begin position="587"/>
        <end position="613"/>
    </location>
</feature>
<comment type="caution">
    <text evidence="7">The sequence shown here is derived from an EMBL/GenBank/DDBJ whole genome shotgun (WGS) entry which is preliminary data.</text>
</comment>
<feature type="transmembrane region" description="Helical" evidence="6">
    <location>
        <begin position="314"/>
        <end position="336"/>
    </location>
</feature>
<dbReference type="SUPFAM" id="SSF103481">
    <property type="entry name" value="Multidrug resistance efflux transporter EmrE"/>
    <property type="match status" value="2"/>
</dbReference>
<dbReference type="GO" id="GO:0000329">
    <property type="term" value="C:fungal-type vacuole membrane"/>
    <property type="evidence" value="ECO:0007669"/>
    <property type="project" value="TreeGrafter"/>
</dbReference>
<dbReference type="Proteomes" id="UP000707451">
    <property type="component" value="Unassembled WGS sequence"/>
</dbReference>
<keyword evidence="2 6" id="KW-0812">Transmembrane</keyword>
<gene>
    <name evidence="7" type="ORF">KI688_001438</name>
</gene>
<feature type="compositionally biased region" description="Low complexity" evidence="5">
    <location>
        <begin position="428"/>
        <end position="448"/>
    </location>
</feature>
<evidence type="ECO:0000256" key="6">
    <source>
        <dbReference type="SAM" id="Phobius"/>
    </source>
</evidence>
<dbReference type="EMBL" id="JAHRHY010000010">
    <property type="protein sequence ID" value="KAG9066217.1"/>
    <property type="molecule type" value="Genomic_DNA"/>
</dbReference>
<organism evidence="7 8">
    <name type="scientific">Linnemannia hyalina</name>
    <dbReference type="NCBI Taxonomy" id="64524"/>
    <lineage>
        <taxon>Eukaryota</taxon>
        <taxon>Fungi</taxon>
        <taxon>Fungi incertae sedis</taxon>
        <taxon>Mucoromycota</taxon>
        <taxon>Mortierellomycotina</taxon>
        <taxon>Mortierellomycetes</taxon>
        <taxon>Mortierellales</taxon>
        <taxon>Mortierellaceae</taxon>
        <taxon>Linnemannia</taxon>
    </lineage>
</organism>
<feature type="compositionally biased region" description="Basic and acidic residues" evidence="5">
    <location>
        <begin position="889"/>
        <end position="898"/>
    </location>
</feature>
<evidence type="ECO:0000256" key="4">
    <source>
        <dbReference type="ARBA" id="ARBA00023136"/>
    </source>
</evidence>
<protein>
    <recommendedName>
        <fullName evidence="9">EamA domain-containing protein</fullName>
    </recommendedName>
</protein>
<feature type="transmembrane region" description="Helical" evidence="6">
    <location>
        <begin position="833"/>
        <end position="858"/>
    </location>
</feature>
<dbReference type="PANTHER" id="PTHR23051">
    <property type="entry name" value="SOLUTE CARRIER FAMILY 35, MEMBER F5"/>
    <property type="match status" value="1"/>
</dbReference>
<feature type="compositionally biased region" description="Pro residues" evidence="5">
    <location>
        <begin position="409"/>
        <end position="427"/>
    </location>
</feature>
<feature type="transmembrane region" description="Helical" evidence="6">
    <location>
        <begin position="250"/>
        <end position="274"/>
    </location>
</feature>
<proteinExistence type="predicted"/>
<feature type="transmembrane region" description="Helical" evidence="6">
    <location>
        <begin position="740"/>
        <end position="764"/>
    </location>
</feature>
<evidence type="ECO:0000256" key="3">
    <source>
        <dbReference type="ARBA" id="ARBA00022989"/>
    </source>
</evidence>
<feature type="transmembrane region" description="Helical" evidence="6">
    <location>
        <begin position="149"/>
        <end position="170"/>
    </location>
</feature>
<keyword evidence="4 6" id="KW-0472">Membrane</keyword>
<feature type="region of interest" description="Disordered" evidence="5">
    <location>
        <begin position="874"/>
        <end position="898"/>
    </location>
</feature>
<feature type="transmembrane region" description="Helical" evidence="6">
    <location>
        <begin position="12"/>
        <end position="34"/>
    </location>
</feature>
<dbReference type="AlphaFoldDB" id="A0A9P7XT74"/>
<keyword evidence="3 6" id="KW-1133">Transmembrane helix</keyword>
<dbReference type="InterPro" id="IPR037185">
    <property type="entry name" value="EmrE-like"/>
</dbReference>
<evidence type="ECO:0000313" key="8">
    <source>
        <dbReference type="Proteomes" id="UP000707451"/>
    </source>
</evidence>